<keyword evidence="2" id="KW-1185">Reference proteome</keyword>
<name>A0A517TEQ3_9PLAN</name>
<evidence type="ECO:0000313" key="1">
    <source>
        <dbReference type="EMBL" id="QDT66853.1"/>
    </source>
</evidence>
<protein>
    <submittedName>
        <fullName evidence="1">Uncharacterized protein</fullName>
    </submittedName>
</protein>
<dbReference type="AlphaFoldDB" id="A0A517TEQ3"/>
<accession>A0A517TEQ3</accession>
<dbReference type="OrthoDB" id="794127at2"/>
<evidence type="ECO:0000313" key="2">
    <source>
        <dbReference type="Proteomes" id="UP000319976"/>
    </source>
</evidence>
<dbReference type="EMBL" id="CP036316">
    <property type="protein sequence ID" value="QDT66853.1"/>
    <property type="molecule type" value="Genomic_DNA"/>
</dbReference>
<organism evidence="1 2">
    <name type="scientific">Calycomorphotria hydatis</name>
    <dbReference type="NCBI Taxonomy" id="2528027"/>
    <lineage>
        <taxon>Bacteria</taxon>
        <taxon>Pseudomonadati</taxon>
        <taxon>Planctomycetota</taxon>
        <taxon>Planctomycetia</taxon>
        <taxon>Planctomycetales</taxon>
        <taxon>Planctomycetaceae</taxon>
        <taxon>Calycomorphotria</taxon>
    </lineage>
</organism>
<proteinExistence type="predicted"/>
<sequence>MSKIEAEIYASALILRQRLEAYANSCNDVVFQNFPHGCCGDTCQILGEYLKERGQGTWEYVCGWKDQQSHAWIEHDGIIADITADQFNESLAHVIVKRHSEFHTSFEISERHAALIGNPNDPRERKLWQIYEEISST</sequence>
<dbReference type="KEGG" id="chya:V22_41250"/>
<gene>
    <name evidence="1" type="ORF">V22_41250</name>
</gene>
<dbReference type="Proteomes" id="UP000319976">
    <property type="component" value="Chromosome"/>
</dbReference>
<reference evidence="1 2" key="1">
    <citation type="submission" date="2019-02" db="EMBL/GenBank/DDBJ databases">
        <title>Deep-cultivation of Planctomycetes and their phenomic and genomic characterization uncovers novel biology.</title>
        <authorList>
            <person name="Wiegand S."/>
            <person name="Jogler M."/>
            <person name="Boedeker C."/>
            <person name="Pinto D."/>
            <person name="Vollmers J."/>
            <person name="Rivas-Marin E."/>
            <person name="Kohn T."/>
            <person name="Peeters S.H."/>
            <person name="Heuer A."/>
            <person name="Rast P."/>
            <person name="Oberbeckmann S."/>
            <person name="Bunk B."/>
            <person name="Jeske O."/>
            <person name="Meyerdierks A."/>
            <person name="Storesund J.E."/>
            <person name="Kallscheuer N."/>
            <person name="Luecker S."/>
            <person name="Lage O.M."/>
            <person name="Pohl T."/>
            <person name="Merkel B.J."/>
            <person name="Hornburger P."/>
            <person name="Mueller R.-W."/>
            <person name="Bruemmer F."/>
            <person name="Labrenz M."/>
            <person name="Spormann A.M."/>
            <person name="Op den Camp H."/>
            <person name="Overmann J."/>
            <person name="Amann R."/>
            <person name="Jetten M.S.M."/>
            <person name="Mascher T."/>
            <person name="Medema M.H."/>
            <person name="Devos D.P."/>
            <person name="Kaster A.-K."/>
            <person name="Ovreas L."/>
            <person name="Rohde M."/>
            <person name="Galperin M.Y."/>
            <person name="Jogler C."/>
        </authorList>
    </citation>
    <scope>NUCLEOTIDE SEQUENCE [LARGE SCALE GENOMIC DNA]</scope>
    <source>
        <strain evidence="1 2">V22</strain>
    </source>
</reference>
<dbReference type="RefSeq" id="WP_145266324.1">
    <property type="nucleotide sequence ID" value="NZ_CP036316.1"/>
</dbReference>